<comment type="caution">
    <text evidence="7">The sequence shown here is derived from an EMBL/GenBank/DDBJ whole genome shotgun (WGS) entry which is preliminary data.</text>
</comment>
<dbReference type="RefSeq" id="WP_210536228.1">
    <property type="nucleotide sequence ID" value="NZ_JAGKTC010000002.1"/>
</dbReference>
<keyword evidence="1" id="KW-0436">Ligase</keyword>
<reference evidence="7" key="1">
    <citation type="journal article" date="2016" name="Int. J. Syst. Evol. Microbiol.">
        <title>Pseudoxanthomonas helianthi sp. nov., isolated from roots of Jerusalem artichoke (Helianthus tuberosus).</title>
        <authorList>
            <person name="Kittiwongwattana C."/>
            <person name="Thawai C."/>
        </authorList>
    </citation>
    <scope>NUCLEOTIDE SEQUENCE</scope>
    <source>
        <strain evidence="7">110414</strain>
    </source>
</reference>
<name>A0A940X3D2_9GAMM</name>
<gene>
    <name evidence="7" type="ORF">J5837_07850</name>
</gene>
<dbReference type="SUPFAM" id="SSF52440">
    <property type="entry name" value="PreATP-grasp domain"/>
    <property type="match status" value="1"/>
</dbReference>
<dbReference type="InterPro" id="IPR005494">
    <property type="entry name" value="GSPS_pre-ATP-grasp-like_dom"/>
</dbReference>
<evidence type="ECO:0000256" key="1">
    <source>
        <dbReference type="ARBA" id="ARBA00022598"/>
    </source>
</evidence>
<keyword evidence="2" id="KW-0479">Metal-binding</keyword>
<evidence type="ECO:0000256" key="4">
    <source>
        <dbReference type="ARBA" id="ARBA00022840"/>
    </source>
</evidence>
<dbReference type="GO" id="GO:0046872">
    <property type="term" value="F:metal ion binding"/>
    <property type="evidence" value="ECO:0007669"/>
    <property type="project" value="UniProtKB-KW"/>
</dbReference>
<proteinExistence type="predicted"/>
<evidence type="ECO:0000256" key="2">
    <source>
        <dbReference type="ARBA" id="ARBA00022723"/>
    </source>
</evidence>
<dbReference type="Gene3D" id="3.30.1490.330">
    <property type="match status" value="1"/>
</dbReference>
<protein>
    <submittedName>
        <fullName evidence="7">Glutathionylspermidine synthase family protein</fullName>
    </submittedName>
</protein>
<dbReference type="Proteomes" id="UP000673447">
    <property type="component" value="Unassembled WGS sequence"/>
</dbReference>
<evidence type="ECO:0000256" key="3">
    <source>
        <dbReference type="ARBA" id="ARBA00022741"/>
    </source>
</evidence>
<dbReference type="EMBL" id="JAGKTC010000002">
    <property type="protein sequence ID" value="MBP3984341.1"/>
    <property type="molecule type" value="Genomic_DNA"/>
</dbReference>
<feature type="domain" description="Glutathionylspermidine synthase pre-ATP-grasp-like" evidence="6">
    <location>
        <begin position="12"/>
        <end position="363"/>
    </location>
</feature>
<organism evidence="7 8">
    <name type="scientific">Pseudoxanthomonas helianthi</name>
    <dbReference type="NCBI Taxonomy" id="1453541"/>
    <lineage>
        <taxon>Bacteria</taxon>
        <taxon>Pseudomonadati</taxon>
        <taxon>Pseudomonadota</taxon>
        <taxon>Gammaproteobacteria</taxon>
        <taxon>Lysobacterales</taxon>
        <taxon>Lysobacteraceae</taxon>
        <taxon>Pseudoxanthomonas</taxon>
    </lineage>
</organism>
<keyword evidence="4" id="KW-0067">ATP-binding</keyword>
<dbReference type="GO" id="GO:0016874">
    <property type="term" value="F:ligase activity"/>
    <property type="evidence" value="ECO:0007669"/>
    <property type="project" value="UniProtKB-KW"/>
</dbReference>
<evidence type="ECO:0000259" key="6">
    <source>
        <dbReference type="Pfam" id="PF03738"/>
    </source>
</evidence>
<reference evidence="7" key="2">
    <citation type="submission" date="2021-03" db="EMBL/GenBank/DDBJ databases">
        <authorList>
            <person name="Cao W."/>
        </authorList>
    </citation>
    <scope>NUCLEOTIDE SEQUENCE</scope>
    <source>
        <strain evidence="7">110414</strain>
    </source>
</reference>
<accession>A0A940X3D2</accession>
<dbReference type="GO" id="GO:0005524">
    <property type="term" value="F:ATP binding"/>
    <property type="evidence" value="ECO:0007669"/>
    <property type="project" value="UniProtKB-KW"/>
</dbReference>
<keyword evidence="3" id="KW-0547">Nucleotide-binding</keyword>
<dbReference type="InterPro" id="IPR016185">
    <property type="entry name" value="PreATP-grasp_dom_sf"/>
</dbReference>
<dbReference type="SUPFAM" id="SSF56059">
    <property type="entry name" value="Glutathione synthetase ATP-binding domain-like"/>
    <property type="match status" value="1"/>
</dbReference>
<sequence>MERRRCAPRPDWQARLDETGFDFHSVGGTYWVEDAYYAFDEAEIDRIEQAVDELHGMCLQLVDETVARGDYQGFGLSATATALVERSWRAREPAVYGRMDLAYAGSGEAKLLEYNADTPTSLFEASVAQWHWLEDTGLLPDQFNSIHEALLALWPKSLGDAKQVHFAGSLEAPEDLRTLDYLRDTCAQAGYDARLLDISDIGWWELGFIDLESMPIRHAFKLYPWEWMMAEPFAAHLTQARTRWIEPAWKQLLSNKSLLPALWRRFPGHPNLLQASHDPRDIAGPVVAKPRFGREGEGVVVNERGIDFIEEGMVYQAYAPLYRQEGRHALLGGWVVGDKAVGLGIREDDSAITRDTSRFVPHGFA</sequence>
<evidence type="ECO:0000256" key="5">
    <source>
        <dbReference type="ARBA" id="ARBA00022842"/>
    </source>
</evidence>
<dbReference type="Pfam" id="PF03738">
    <property type="entry name" value="GSP_synth"/>
    <property type="match status" value="1"/>
</dbReference>
<keyword evidence="5" id="KW-0460">Magnesium</keyword>
<keyword evidence="8" id="KW-1185">Reference proteome</keyword>
<evidence type="ECO:0000313" key="7">
    <source>
        <dbReference type="EMBL" id="MBP3984341.1"/>
    </source>
</evidence>
<evidence type="ECO:0000313" key="8">
    <source>
        <dbReference type="Proteomes" id="UP000673447"/>
    </source>
</evidence>
<dbReference type="AlphaFoldDB" id="A0A940X3D2"/>